<feature type="transmembrane region" description="Helical" evidence="5">
    <location>
        <begin position="77"/>
        <end position="98"/>
    </location>
</feature>
<dbReference type="EMBL" id="GL378442">
    <property type="protein sequence ID" value="EFJ39830.1"/>
    <property type="molecule type" value="Genomic_DNA"/>
</dbReference>
<dbReference type="GeneID" id="9625917"/>
<dbReference type="InterPro" id="IPR051572">
    <property type="entry name" value="VTC_Complex_Subunit"/>
</dbReference>
<accession>D8UKA9</accession>
<gene>
    <name evidence="7" type="ORF">VOLCADRAFT_70357</name>
</gene>
<evidence type="ECO:0000313" key="8">
    <source>
        <dbReference type="Proteomes" id="UP000001058"/>
    </source>
</evidence>
<dbReference type="Pfam" id="PF02656">
    <property type="entry name" value="DUF202"/>
    <property type="match status" value="1"/>
</dbReference>
<dbReference type="PANTHER" id="PTHR46140">
    <property type="entry name" value="VACUOLAR TRANSPORTER CHAPERONE 1-RELATED"/>
    <property type="match status" value="1"/>
</dbReference>
<dbReference type="InterPro" id="IPR003807">
    <property type="entry name" value="DUF202"/>
</dbReference>
<evidence type="ECO:0000313" key="7">
    <source>
        <dbReference type="EMBL" id="EFJ39830.1"/>
    </source>
</evidence>
<keyword evidence="4 5" id="KW-0472">Membrane</keyword>
<name>D8UKA9_VOLCA</name>
<protein>
    <recommendedName>
        <fullName evidence="6">DUF202 domain-containing protein</fullName>
    </recommendedName>
</protein>
<evidence type="ECO:0000259" key="6">
    <source>
        <dbReference type="Pfam" id="PF02656"/>
    </source>
</evidence>
<dbReference type="OrthoDB" id="2243669at2759"/>
<keyword evidence="8" id="KW-1185">Reference proteome</keyword>
<dbReference type="GO" id="GO:0012505">
    <property type="term" value="C:endomembrane system"/>
    <property type="evidence" value="ECO:0007669"/>
    <property type="project" value="UniProtKB-SubCell"/>
</dbReference>
<reference evidence="7 8" key="1">
    <citation type="journal article" date="2010" name="Science">
        <title>Genomic analysis of organismal complexity in the multicellular green alga Volvox carteri.</title>
        <authorList>
            <person name="Prochnik S.E."/>
            <person name="Umen J."/>
            <person name="Nedelcu A.M."/>
            <person name="Hallmann A."/>
            <person name="Miller S.M."/>
            <person name="Nishii I."/>
            <person name="Ferris P."/>
            <person name="Kuo A."/>
            <person name="Mitros T."/>
            <person name="Fritz-Laylin L.K."/>
            <person name="Hellsten U."/>
            <person name="Chapman J."/>
            <person name="Simakov O."/>
            <person name="Rensing S.A."/>
            <person name="Terry A."/>
            <person name="Pangilinan J."/>
            <person name="Kapitonov V."/>
            <person name="Jurka J."/>
            <person name="Salamov A."/>
            <person name="Shapiro H."/>
            <person name="Schmutz J."/>
            <person name="Grimwood J."/>
            <person name="Lindquist E."/>
            <person name="Lucas S."/>
            <person name="Grigoriev I.V."/>
            <person name="Schmitt R."/>
            <person name="Kirk D."/>
            <person name="Rokhsar D.S."/>
        </authorList>
    </citation>
    <scope>NUCLEOTIDE SEQUENCE [LARGE SCALE GENOMIC DNA]</scope>
    <source>
        <strain evidence="8">f. Nagariensis / Eve</strain>
    </source>
</reference>
<keyword evidence="3 5" id="KW-1133">Transmembrane helix</keyword>
<keyword evidence="2 5" id="KW-0812">Transmembrane</keyword>
<dbReference type="PANTHER" id="PTHR46140:SF1">
    <property type="entry name" value="VACUOLAR TRANSPORTER CHAPERONE COMPLEX SUBUNIT 4-RELATED"/>
    <property type="match status" value="1"/>
</dbReference>
<evidence type="ECO:0000256" key="5">
    <source>
        <dbReference type="SAM" id="Phobius"/>
    </source>
</evidence>
<feature type="transmembrane region" description="Helical" evidence="5">
    <location>
        <begin position="119"/>
        <end position="138"/>
    </location>
</feature>
<evidence type="ECO:0000256" key="3">
    <source>
        <dbReference type="ARBA" id="ARBA00022989"/>
    </source>
</evidence>
<dbReference type="AlphaFoldDB" id="D8UKA9"/>
<evidence type="ECO:0000256" key="4">
    <source>
        <dbReference type="ARBA" id="ARBA00023136"/>
    </source>
</evidence>
<dbReference type="RefSeq" id="XP_002959102.1">
    <property type="nucleotide sequence ID" value="XM_002959056.1"/>
</dbReference>
<evidence type="ECO:0000256" key="1">
    <source>
        <dbReference type="ARBA" id="ARBA00004127"/>
    </source>
</evidence>
<comment type="subcellular location">
    <subcellularLocation>
        <location evidence="1">Endomembrane system</location>
        <topology evidence="1">Multi-pass membrane protein</topology>
    </subcellularLocation>
</comment>
<dbReference type="Proteomes" id="UP000001058">
    <property type="component" value="Unassembled WGS sequence"/>
</dbReference>
<evidence type="ECO:0000256" key="2">
    <source>
        <dbReference type="ARBA" id="ARBA00022692"/>
    </source>
</evidence>
<feature type="domain" description="DUF202" evidence="6">
    <location>
        <begin position="24"/>
        <end position="101"/>
    </location>
</feature>
<dbReference type="eggNOG" id="KOG4580">
    <property type="taxonomic scope" value="Eukaryota"/>
</dbReference>
<organism evidence="8">
    <name type="scientific">Volvox carteri f. nagariensis</name>
    <dbReference type="NCBI Taxonomy" id="3068"/>
    <lineage>
        <taxon>Eukaryota</taxon>
        <taxon>Viridiplantae</taxon>
        <taxon>Chlorophyta</taxon>
        <taxon>core chlorophytes</taxon>
        <taxon>Chlorophyceae</taxon>
        <taxon>CS clade</taxon>
        <taxon>Chlamydomonadales</taxon>
        <taxon>Volvocaceae</taxon>
        <taxon>Volvox</taxon>
    </lineage>
</organism>
<dbReference type="STRING" id="3068.D8UKA9"/>
<dbReference type="KEGG" id="vcn:VOLCADRAFT_70357"/>
<feature type="transmembrane region" description="Helical" evidence="5">
    <location>
        <begin position="33"/>
        <end position="57"/>
    </location>
</feature>
<proteinExistence type="predicted"/>
<dbReference type="InParanoid" id="D8UKA9"/>
<sequence length="165" mass="17364">MLGLVPPPPTGGAMRTTPMRIEPKTFFANERTFLAWLHMAVTLGSVSAALLGFAAGAETDTAPESGGEAVSRHLVELIALILLPLAVCMCCYALYVFIWRAGNIAKKRAVHFDDRIGPLCLCGAVVVALVAITLLSLIDFFELLASVDSALPPPPPPPALAATVL</sequence>